<reference evidence="1 2" key="1">
    <citation type="submission" date="2018-06" db="EMBL/GenBank/DDBJ databases">
        <title>Comparative genomics reveals the genomic features of Rhizophagus irregularis, R. cerebriforme, R. diaphanum and Gigaspora rosea, and their symbiotic lifestyle signature.</title>
        <authorList>
            <person name="Morin E."/>
            <person name="San Clemente H."/>
            <person name="Chen E.C.H."/>
            <person name="De La Providencia I."/>
            <person name="Hainaut M."/>
            <person name="Kuo A."/>
            <person name="Kohler A."/>
            <person name="Murat C."/>
            <person name="Tang N."/>
            <person name="Roy S."/>
            <person name="Loubradou J."/>
            <person name="Henrissat B."/>
            <person name="Grigoriev I.V."/>
            <person name="Corradi N."/>
            <person name="Roux C."/>
            <person name="Martin F.M."/>
        </authorList>
    </citation>
    <scope>NUCLEOTIDE SEQUENCE [LARGE SCALE GENOMIC DNA]</scope>
    <source>
        <strain evidence="1 2">DAOM 227022</strain>
    </source>
</reference>
<name>A0A397S9Z6_9GLOM</name>
<dbReference type="OrthoDB" id="2363314at2759"/>
<keyword evidence="2" id="KW-1185">Reference proteome</keyword>
<dbReference type="AlphaFoldDB" id="A0A397S9Z6"/>
<dbReference type="Proteomes" id="UP000265703">
    <property type="component" value="Unassembled WGS sequence"/>
</dbReference>
<proteinExistence type="predicted"/>
<evidence type="ECO:0000313" key="2">
    <source>
        <dbReference type="Proteomes" id="UP000265703"/>
    </source>
</evidence>
<protein>
    <submittedName>
        <fullName evidence="1">Uncharacterized protein</fullName>
    </submittedName>
</protein>
<sequence>MPAQLSTIIYVSDYREKTSSGFFIGTAALACTRLEEESDAVRDFNVIVFYPIDQSTIILKSATILDIPSKHLPVHK</sequence>
<evidence type="ECO:0000313" key="1">
    <source>
        <dbReference type="EMBL" id="RIA79144.1"/>
    </source>
</evidence>
<gene>
    <name evidence="1" type="ORF">C1645_841426</name>
</gene>
<accession>A0A397S9Z6</accession>
<comment type="caution">
    <text evidence="1">The sequence shown here is derived from an EMBL/GenBank/DDBJ whole genome shotgun (WGS) entry which is preliminary data.</text>
</comment>
<organism evidence="1 2">
    <name type="scientific">Glomus cerebriforme</name>
    <dbReference type="NCBI Taxonomy" id="658196"/>
    <lineage>
        <taxon>Eukaryota</taxon>
        <taxon>Fungi</taxon>
        <taxon>Fungi incertae sedis</taxon>
        <taxon>Mucoromycota</taxon>
        <taxon>Glomeromycotina</taxon>
        <taxon>Glomeromycetes</taxon>
        <taxon>Glomerales</taxon>
        <taxon>Glomeraceae</taxon>
        <taxon>Glomus</taxon>
    </lineage>
</organism>
<dbReference type="EMBL" id="QKYT01001518">
    <property type="protein sequence ID" value="RIA79144.1"/>
    <property type="molecule type" value="Genomic_DNA"/>
</dbReference>